<comment type="similarity">
    <text evidence="5">Belongs to the UPF0182 family.</text>
</comment>
<keyword evidence="1 5" id="KW-1003">Cell membrane</keyword>
<dbReference type="Proteomes" id="UP000664209">
    <property type="component" value="Unassembled WGS sequence"/>
</dbReference>
<evidence type="ECO:0000256" key="2">
    <source>
        <dbReference type="ARBA" id="ARBA00022692"/>
    </source>
</evidence>
<dbReference type="PANTHER" id="PTHR39344:SF1">
    <property type="entry name" value="UPF0182 PROTEIN SLL1060"/>
    <property type="match status" value="1"/>
</dbReference>
<feature type="transmembrane region" description="Helical" evidence="5">
    <location>
        <begin position="174"/>
        <end position="197"/>
    </location>
</feature>
<keyword evidence="8" id="KW-1185">Reference proteome</keyword>
<feature type="compositionally biased region" description="Low complexity" evidence="6">
    <location>
        <begin position="931"/>
        <end position="958"/>
    </location>
</feature>
<sequence length="1007" mass="108680">MTFASSPRPAPGAARPGRRRGALGPTVVVLVVLGILFMLAANLWTEVLWFDAVGYVDVLRVEWLTRGLLFAAGFVIMAAAVFAALSIGYRTRPIYAPSTPEQASLDQYREMVEPLRRLVILAAPAVLGFFAGAAASAQWETVQLFLNGTDFGVADPEFGMDISFFMFTLPALRFVVSFLMAVAVIAGIAGLATQYLYGGLRLGGTGDRTTRAARVQLGVTAALIMVLIAANYWLDRYSLLVSQGELIQGAAYADVNAVMPAKAILTVVALLVGALFLVAAVRGTWRLPAIGVGTMVVAAIAVGGVYPAVMQRFEVEPNAQALEAEYIQRNIDATRTAFGLDEVEYTSYDATLVGQAGALREDAETTASIRLLDPAVVSPSFRQLQQNKQYYNFPDTLAVDRYQIDGESRDTVIAVRELNLGGLGADQRTWVNDHTVFTHGFGVVAAYGNTTASDGRPAFYQGGIPSEGSLGDYEPRIYFGQNSPDYSIVGAPEGTEPWELDFPDDDEPSGQVNTTFPTDEITAGPSIGTLWNQLLFAVKFGSEQILFSDRVTEESQILFDRDPRDRVGKVAPYLTLDTRVYPAVVDEKVMWIVDGYTTGDGYPYAASRSLDDVTVDALTGQSDTIAALAPQEVNYVRNSVKATVDAYTGEVTLYAWDDEDPVLQTWQGIFPTKIQPMSEISGDLMSHLRYPEDMFKVQRNLLATYHVDTAAEYYSGQDFWQNPQDPVTESLTQPPYYLTLEMPTQDEPTFSLTSTFIPGGQTDRNVLTGFLAVDAEPGDQAGERREGYGQLRLLELPRNTTVPGPGQVQNNFRSNPEVSQSLNVLQLGNSTVVSGNLLTLPVGGGLLYVQPVYVQASEGTRFPLLQRVLVSFGDQIGFAETLEEALDQVFEGDAGVEGVEPGSDVEEVPDAPVDDAPGESPDDIVDEVEPTEPAGPTTEPTTEPTTDPAPTGDARARLDAALADANAALLEGQEALADGDFAAYGEAQERLQDALEAAIAAENELDG</sequence>
<comment type="subcellular location">
    <subcellularLocation>
        <location evidence="5">Cell membrane</location>
        <topology evidence="5">Multi-pass membrane protein</topology>
    </subcellularLocation>
</comment>
<dbReference type="Pfam" id="PF03699">
    <property type="entry name" value="UPF0182"/>
    <property type="match status" value="1"/>
</dbReference>
<dbReference type="GO" id="GO:0005576">
    <property type="term" value="C:extracellular region"/>
    <property type="evidence" value="ECO:0007669"/>
    <property type="project" value="TreeGrafter"/>
</dbReference>
<feature type="transmembrane region" description="Helical" evidence="5">
    <location>
        <begin position="263"/>
        <end position="281"/>
    </location>
</feature>
<protein>
    <recommendedName>
        <fullName evidence="5">UPF0182 protein J4G33_12990</fullName>
    </recommendedName>
</protein>
<keyword evidence="2 5" id="KW-0812">Transmembrane</keyword>
<evidence type="ECO:0000256" key="6">
    <source>
        <dbReference type="SAM" id="MobiDB-lite"/>
    </source>
</evidence>
<feature type="compositionally biased region" description="Acidic residues" evidence="6">
    <location>
        <begin position="903"/>
        <end position="930"/>
    </location>
</feature>
<dbReference type="PANTHER" id="PTHR39344">
    <property type="entry name" value="UPF0182 PROTEIN SLL1060"/>
    <property type="match status" value="1"/>
</dbReference>
<name>A0A939RSW5_9CELL</name>
<reference evidence="7" key="1">
    <citation type="submission" date="2021-03" db="EMBL/GenBank/DDBJ databases">
        <title>Actinotalea soli sp. nov., isolated from soil.</title>
        <authorList>
            <person name="Ping W."/>
            <person name="Zhang J."/>
        </authorList>
    </citation>
    <scope>NUCLEOTIDE SEQUENCE</scope>
    <source>
        <strain evidence="7">BY-33</strain>
    </source>
</reference>
<accession>A0A939RSW5</accession>
<dbReference type="RefSeq" id="WP_208056405.1">
    <property type="nucleotide sequence ID" value="NZ_JAGEMK010000007.1"/>
</dbReference>
<evidence type="ECO:0000256" key="5">
    <source>
        <dbReference type="HAMAP-Rule" id="MF_01600"/>
    </source>
</evidence>
<feature type="transmembrane region" description="Helical" evidence="5">
    <location>
        <begin position="21"/>
        <end position="43"/>
    </location>
</feature>
<evidence type="ECO:0000256" key="3">
    <source>
        <dbReference type="ARBA" id="ARBA00022989"/>
    </source>
</evidence>
<feature type="transmembrane region" description="Helical" evidence="5">
    <location>
        <begin position="217"/>
        <end position="234"/>
    </location>
</feature>
<dbReference type="EMBL" id="JAGEMK010000007">
    <property type="protein sequence ID" value="MBO1752722.1"/>
    <property type="molecule type" value="Genomic_DNA"/>
</dbReference>
<gene>
    <name evidence="7" type="ORF">J4G33_12990</name>
</gene>
<dbReference type="HAMAP" id="MF_01600">
    <property type="entry name" value="UPF0182"/>
    <property type="match status" value="1"/>
</dbReference>
<organism evidence="7 8">
    <name type="scientific">Actinotalea soli</name>
    <dbReference type="NCBI Taxonomy" id="2819234"/>
    <lineage>
        <taxon>Bacteria</taxon>
        <taxon>Bacillati</taxon>
        <taxon>Actinomycetota</taxon>
        <taxon>Actinomycetes</taxon>
        <taxon>Micrococcales</taxon>
        <taxon>Cellulomonadaceae</taxon>
        <taxon>Actinotalea</taxon>
    </lineage>
</organism>
<feature type="transmembrane region" description="Helical" evidence="5">
    <location>
        <begin position="118"/>
        <end position="139"/>
    </location>
</feature>
<evidence type="ECO:0000256" key="4">
    <source>
        <dbReference type="ARBA" id="ARBA00023136"/>
    </source>
</evidence>
<evidence type="ECO:0000313" key="8">
    <source>
        <dbReference type="Proteomes" id="UP000664209"/>
    </source>
</evidence>
<evidence type="ECO:0000313" key="7">
    <source>
        <dbReference type="EMBL" id="MBO1752722.1"/>
    </source>
</evidence>
<feature type="transmembrane region" description="Helical" evidence="5">
    <location>
        <begin position="288"/>
        <end position="309"/>
    </location>
</feature>
<evidence type="ECO:0000256" key="1">
    <source>
        <dbReference type="ARBA" id="ARBA00022475"/>
    </source>
</evidence>
<comment type="caution">
    <text evidence="7">The sequence shown here is derived from an EMBL/GenBank/DDBJ whole genome shotgun (WGS) entry which is preliminary data.</text>
</comment>
<keyword evidence="3 5" id="KW-1133">Transmembrane helix</keyword>
<dbReference type="InterPro" id="IPR005372">
    <property type="entry name" value="UPF0182"/>
</dbReference>
<feature type="region of interest" description="Disordered" evidence="6">
    <location>
        <begin position="895"/>
        <end position="958"/>
    </location>
</feature>
<keyword evidence="4 5" id="KW-0472">Membrane</keyword>
<dbReference type="AlphaFoldDB" id="A0A939RSW5"/>
<dbReference type="GO" id="GO:0005886">
    <property type="term" value="C:plasma membrane"/>
    <property type="evidence" value="ECO:0007669"/>
    <property type="project" value="UniProtKB-SubCell"/>
</dbReference>
<feature type="transmembrane region" description="Helical" evidence="5">
    <location>
        <begin position="63"/>
        <end position="85"/>
    </location>
</feature>
<proteinExistence type="inferred from homology"/>